<feature type="transmembrane region" description="Helical" evidence="1">
    <location>
        <begin position="25"/>
        <end position="49"/>
    </location>
</feature>
<keyword evidence="1" id="KW-0472">Membrane</keyword>
<evidence type="ECO:0000313" key="2">
    <source>
        <dbReference type="EMBL" id="MCI0128161.1"/>
    </source>
</evidence>
<protein>
    <submittedName>
        <fullName evidence="2">Uncharacterized protein</fullName>
    </submittedName>
</protein>
<accession>A0AA41QNM2</accession>
<dbReference type="EMBL" id="JALAZD010000001">
    <property type="protein sequence ID" value="MCI0128161.1"/>
    <property type="molecule type" value="Genomic_DNA"/>
</dbReference>
<organism evidence="2 3">
    <name type="scientific">Paradevosia shaoguanensis</name>
    <dbReference type="NCBI Taxonomy" id="1335043"/>
    <lineage>
        <taxon>Bacteria</taxon>
        <taxon>Pseudomonadati</taxon>
        <taxon>Pseudomonadota</taxon>
        <taxon>Alphaproteobacteria</taxon>
        <taxon>Hyphomicrobiales</taxon>
        <taxon>Devosiaceae</taxon>
        <taxon>Paradevosia</taxon>
    </lineage>
</organism>
<proteinExistence type="predicted"/>
<dbReference type="AlphaFoldDB" id="A0AA41QNM2"/>
<sequence length="50" mass="5206">MSDRNSSQSKAVAYARRADEANARLISLLLAIIPAAAILVATATMLAAFS</sequence>
<name>A0AA41QNM2_9HYPH</name>
<reference evidence="2" key="1">
    <citation type="submission" date="2022-03" db="EMBL/GenBank/DDBJ databases">
        <title>The complete genome sequence of a Methyloterrigena soli.</title>
        <authorList>
            <person name="Zi Z."/>
        </authorList>
    </citation>
    <scope>NUCLEOTIDE SEQUENCE</scope>
    <source>
        <strain evidence="2">M48</strain>
    </source>
</reference>
<evidence type="ECO:0000313" key="3">
    <source>
        <dbReference type="Proteomes" id="UP001156140"/>
    </source>
</evidence>
<keyword evidence="1" id="KW-1133">Transmembrane helix</keyword>
<keyword evidence="3" id="KW-1185">Reference proteome</keyword>
<gene>
    <name evidence="2" type="ORF">ML536_15125</name>
</gene>
<dbReference type="Proteomes" id="UP001156140">
    <property type="component" value="Unassembled WGS sequence"/>
</dbReference>
<evidence type="ECO:0000256" key="1">
    <source>
        <dbReference type="SAM" id="Phobius"/>
    </source>
</evidence>
<comment type="caution">
    <text evidence="2">The sequence shown here is derived from an EMBL/GenBank/DDBJ whole genome shotgun (WGS) entry which is preliminary data.</text>
</comment>
<keyword evidence="1" id="KW-0812">Transmembrane</keyword>
<dbReference type="RefSeq" id="WP_156046262.1">
    <property type="nucleotide sequence ID" value="NZ_CP068983.1"/>
</dbReference>